<dbReference type="Proteomes" id="UP000509667">
    <property type="component" value="Chromosome"/>
</dbReference>
<reference evidence="2 3" key="1">
    <citation type="submission" date="2020-07" db="EMBL/GenBank/DDBJ databases">
        <title>Halosimplex pelagicum sp. nov. and Halosimplex rubrum sp. nov., isolated from salted brown alga Laminaria, and emended description of the genus Halosimplex.</title>
        <authorList>
            <person name="Cui H."/>
        </authorList>
    </citation>
    <scope>NUCLEOTIDE SEQUENCE [LARGE SCALE GENOMIC DNA]</scope>
    <source>
        <strain evidence="2 3">R27</strain>
    </source>
</reference>
<keyword evidence="1" id="KW-1133">Transmembrane helix</keyword>
<feature type="transmembrane region" description="Helical" evidence="1">
    <location>
        <begin position="137"/>
        <end position="154"/>
    </location>
</feature>
<dbReference type="OrthoDB" id="328136at2157"/>
<feature type="transmembrane region" description="Helical" evidence="1">
    <location>
        <begin position="90"/>
        <end position="116"/>
    </location>
</feature>
<proteinExistence type="predicted"/>
<evidence type="ECO:0008006" key="4">
    <source>
        <dbReference type="Google" id="ProtNLM"/>
    </source>
</evidence>
<accession>A0A7D5T069</accession>
<dbReference type="KEGG" id="hrr:HZS55_10945"/>
<feature type="transmembrane region" description="Helical" evidence="1">
    <location>
        <begin position="166"/>
        <end position="187"/>
    </location>
</feature>
<organism evidence="2 3">
    <name type="scientific">Halosimplex rubrum</name>
    <dbReference type="NCBI Taxonomy" id="869889"/>
    <lineage>
        <taxon>Archaea</taxon>
        <taxon>Methanobacteriati</taxon>
        <taxon>Methanobacteriota</taxon>
        <taxon>Stenosarchaea group</taxon>
        <taxon>Halobacteria</taxon>
        <taxon>Halobacteriales</taxon>
        <taxon>Haloarculaceae</taxon>
        <taxon>Halosimplex</taxon>
    </lineage>
</organism>
<evidence type="ECO:0000313" key="2">
    <source>
        <dbReference type="EMBL" id="QLH77788.1"/>
    </source>
</evidence>
<keyword evidence="1" id="KW-0472">Membrane</keyword>
<dbReference type="EMBL" id="CP058910">
    <property type="protein sequence ID" value="QLH77788.1"/>
    <property type="molecule type" value="Genomic_DNA"/>
</dbReference>
<name>A0A7D5T069_9EURY</name>
<dbReference type="GeneID" id="56078386"/>
<dbReference type="AlphaFoldDB" id="A0A7D5T069"/>
<protein>
    <recommendedName>
        <fullName evidence="4">DUF2391 family protein</fullName>
    </recommendedName>
</protein>
<evidence type="ECO:0000256" key="1">
    <source>
        <dbReference type="SAM" id="Phobius"/>
    </source>
</evidence>
<keyword evidence="3" id="KW-1185">Reference proteome</keyword>
<sequence length="189" mass="20008">MTERDGRAGAEPEPDIDDVIEDLEALEELVDRPEERERVREAMQTARRADRRRVVGRIRDAFDLRDAGEAAVGAFLFGIPMVVEGGTTEIGLAIAGSPVAVALTGAIGLVFVLGILHAARFEAVEADLLAGVVPRRLIGILAVSGGMAVGLMTLWRRVDWSQPEVAAAQCLVTAVVMGVGASLGDVLPE</sequence>
<evidence type="ECO:0000313" key="3">
    <source>
        <dbReference type="Proteomes" id="UP000509667"/>
    </source>
</evidence>
<keyword evidence="1" id="KW-0812">Transmembrane</keyword>
<dbReference type="RefSeq" id="WP_179911706.1">
    <property type="nucleotide sequence ID" value="NZ_CP058910.1"/>
</dbReference>
<gene>
    <name evidence="2" type="ORF">HZS55_10945</name>
</gene>